<comment type="subcellular location">
    <subcellularLocation>
        <location evidence="1">Secreted</location>
    </subcellularLocation>
</comment>
<comment type="caution">
    <text evidence="8">The sequence shown here is derived from an EMBL/GenBank/DDBJ whole genome shotgun (WGS) entry which is preliminary data.</text>
</comment>
<keyword evidence="3" id="KW-0560">Oxidoreductase</keyword>
<feature type="binding site" description="axial binding residue" evidence="6">
    <location>
        <position position="551"/>
    </location>
    <ligand>
        <name>heme b</name>
        <dbReference type="ChEBI" id="CHEBI:60344"/>
    </ligand>
    <ligandPart>
        <name>Fe</name>
        <dbReference type="ChEBI" id="CHEBI:18248"/>
    </ligandPart>
</feature>
<dbReference type="Gene3D" id="1.10.640.10">
    <property type="entry name" value="Haem peroxidase domain superfamily, animal type"/>
    <property type="match status" value="1"/>
</dbReference>
<evidence type="ECO:0000256" key="2">
    <source>
        <dbReference type="ARBA" id="ARBA00022525"/>
    </source>
</evidence>
<keyword evidence="6" id="KW-0408">Iron</keyword>
<organism evidence="8 9">
    <name type="scientific">Artemia franciscana</name>
    <name type="common">Brine shrimp</name>
    <name type="synonym">Artemia sanfranciscana</name>
    <dbReference type="NCBI Taxonomy" id="6661"/>
    <lineage>
        <taxon>Eukaryota</taxon>
        <taxon>Metazoa</taxon>
        <taxon>Ecdysozoa</taxon>
        <taxon>Arthropoda</taxon>
        <taxon>Crustacea</taxon>
        <taxon>Branchiopoda</taxon>
        <taxon>Anostraca</taxon>
        <taxon>Artemiidae</taxon>
        <taxon>Artemia</taxon>
    </lineage>
</organism>
<keyword evidence="9" id="KW-1185">Reference proteome</keyword>
<dbReference type="SUPFAM" id="SSF48113">
    <property type="entry name" value="Heme-dependent peroxidases"/>
    <property type="match status" value="1"/>
</dbReference>
<keyword evidence="3" id="KW-0575">Peroxidase</keyword>
<keyword evidence="6" id="KW-0479">Metal-binding</keyword>
<protein>
    <recommendedName>
        <fullName evidence="10">Chorion peroxidase</fullName>
    </recommendedName>
</protein>
<dbReference type="InterPro" id="IPR019791">
    <property type="entry name" value="Haem_peroxidase_animal"/>
</dbReference>
<dbReference type="PRINTS" id="PR00457">
    <property type="entry name" value="ANPEROXIDASE"/>
</dbReference>
<dbReference type="GO" id="GO:0005576">
    <property type="term" value="C:extracellular region"/>
    <property type="evidence" value="ECO:0007669"/>
    <property type="project" value="UniProtKB-SubCell"/>
</dbReference>
<dbReference type="GO" id="GO:0046872">
    <property type="term" value="F:metal ion binding"/>
    <property type="evidence" value="ECO:0007669"/>
    <property type="project" value="UniProtKB-KW"/>
</dbReference>
<dbReference type="AlphaFoldDB" id="A0AA88HFV6"/>
<dbReference type="PANTHER" id="PTHR11475:SF4">
    <property type="entry name" value="CHORION PEROXIDASE"/>
    <property type="match status" value="1"/>
</dbReference>
<proteinExistence type="predicted"/>
<evidence type="ECO:0000313" key="8">
    <source>
        <dbReference type="EMBL" id="KAK2704687.1"/>
    </source>
</evidence>
<keyword evidence="6" id="KW-0349">Heme</keyword>
<reference evidence="8" key="1">
    <citation type="submission" date="2023-07" db="EMBL/GenBank/DDBJ databases">
        <title>Chromosome-level genome assembly of Artemia franciscana.</title>
        <authorList>
            <person name="Jo E."/>
        </authorList>
    </citation>
    <scope>NUCLEOTIDE SEQUENCE</scope>
    <source>
        <tissue evidence="8">Whole body</tissue>
    </source>
</reference>
<evidence type="ECO:0000256" key="6">
    <source>
        <dbReference type="PIRSR" id="PIRSR619791-2"/>
    </source>
</evidence>
<evidence type="ECO:0000256" key="1">
    <source>
        <dbReference type="ARBA" id="ARBA00004613"/>
    </source>
</evidence>
<accession>A0AA88HFV6</accession>
<dbReference type="PANTHER" id="PTHR11475">
    <property type="entry name" value="OXIDASE/PEROXIDASE"/>
    <property type="match status" value="1"/>
</dbReference>
<dbReference type="FunFam" id="1.10.640.10:FF:000003">
    <property type="entry name" value="chorion peroxidase"/>
    <property type="match status" value="1"/>
</dbReference>
<name>A0AA88HFV6_ARTSF</name>
<dbReference type="InterPro" id="IPR010255">
    <property type="entry name" value="Haem_peroxidase_sf"/>
</dbReference>
<dbReference type="EMBL" id="JAVRJZ010000021">
    <property type="protein sequence ID" value="KAK2704687.1"/>
    <property type="molecule type" value="Genomic_DNA"/>
</dbReference>
<keyword evidence="4 7" id="KW-0732">Signal</keyword>
<evidence type="ECO:0000313" key="9">
    <source>
        <dbReference type="Proteomes" id="UP001187531"/>
    </source>
</evidence>
<dbReference type="CDD" id="cd09823">
    <property type="entry name" value="peroxinectin_like"/>
    <property type="match status" value="1"/>
</dbReference>
<keyword evidence="5" id="KW-0325">Glycoprotein</keyword>
<dbReference type="GO" id="GO:0020037">
    <property type="term" value="F:heme binding"/>
    <property type="evidence" value="ECO:0007669"/>
    <property type="project" value="InterPro"/>
</dbReference>
<feature type="signal peptide" evidence="7">
    <location>
        <begin position="1"/>
        <end position="20"/>
    </location>
</feature>
<dbReference type="Proteomes" id="UP001187531">
    <property type="component" value="Unassembled WGS sequence"/>
</dbReference>
<dbReference type="InterPro" id="IPR037120">
    <property type="entry name" value="Haem_peroxidase_sf_animal"/>
</dbReference>
<evidence type="ECO:0000256" key="7">
    <source>
        <dbReference type="SAM" id="SignalP"/>
    </source>
</evidence>
<dbReference type="PROSITE" id="PS50292">
    <property type="entry name" value="PEROXIDASE_3"/>
    <property type="match status" value="1"/>
</dbReference>
<dbReference type="Pfam" id="PF03098">
    <property type="entry name" value="An_peroxidase"/>
    <property type="match status" value="1"/>
</dbReference>
<evidence type="ECO:0000256" key="5">
    <source>
        <dbReference type="ARBA" id="ARBA00023180"/>
    </source>
</evidence>
<evidence type="ECO:0000256" key="4">
    <source>
        <dbReference type="ARBA" id="ARBA00022729"/>
    </source>
</evidence>
<gene>
    <name evidence="8" type="ORF">QYM36_016912</name>
</gene>
<dbReference type="GO" id="GO:0004601">
    <property type="term" value="F:peroxidase activity"/>
    <property type="evidence" value="ECO:0007669"/>
    <property type="project" value="UniProtKB-KW"/>
</dbReference>
<evidence type="ECO:0008006" key="10">
    <source>
        <dbReference type="Google" id="ProtNLM"/>
    </source>
</evidence>
<sequence length="1230" mass="138064">MIVWVQLLVLLLGAICTIQAQKIPDTRFNLGPLAYPTSLQSVPNVDSCLSLSGQRSCKPAVECASFFVEIAVKPVLCKTKHNTYGTCCKEELGIFRLGVSRFPQVSKSVALPASIPPLELQKIAQRGIQIIESLVKREATGYFPSRGAHSGQMSTTYAHSVNLKPKEESVNLGYKAIKLAEVTRAVADRLYLPAHLAGMATQQIDVSNTQLAESCDLRPVQCIDYSFPYRSYDGSCNNKEYPKWGKALTPLERLLPPDYYDGIWSPRYRPGMPSPRKLSETLFTDIDVPNKHISMLTMHWGQFVSHDISHVPMFKTSSFQNIECCNDGKHMPNGVKHPLCYPLSVEEDETFYSRMGVECLNMVRSIIAPRDGCTLGYTDQLNQVTHYIDGSTVYGSSYEENEELREHEGGRLKFTLVGGKEFPPVMKKEDGCQGVPKEGCFITGDSRGNQYVGLTVIHTLLLRTHNRIARILEMLNTHWDDERIFQETRKIVGAIIQHITYNEYLPTVLGTPLPQEYGLLPLAEGYSNTYDEYVKTAVTNEFTTSAYRFGHSLISNNIELWMDDFHTIFGGILPMKKTFHKPGILLLPGAFDVILRGMMKMPAQNMDSHFASTVTRFLFQEEGKDYGLDLASINIHRGRDHGLPGYNYFRSLCGLRKADTFMDLADTIEIQNVLKLQRLYNDVDDIDLYVGGVLEKPIKEAILGPVFSCIVADQFARLKDGDRFYYEHGGLPNSFNLAQLQAIRKVSIATLICENSDEMDFVLPFATWTVARINPWLPCSEIESLDLLAWFEPATLNLNSPLTDAEEKQKIDEIKSSLQAVKTSMEKVPGPPIPNQAKTAGMKSLKAAVKKAAILEKLAKVLTDGATDHIPAQMDQNIAYLPVNYDNSVQYLPQPNLGGLFGTHGFSQFLPGVSSISQNNVDFEGMSHINLDDLNNVNALNGLSRNNFFGLTDSDNRVNVLEGLNFFSGNTLVEIPTTSSGHSPNFNFLGYNNAVPTLNGLEHYPHSIFEDTSGFLQPILNKRKRQSRYNTENYFKAKANSFEKETMNTHSQTEKENWNYVPRTINPMHSMNLIDEMSQSLRQNRRSTLRQGLSMLPEPVQGLDNVHTFPMTYVKTDFSKVNLNQKKYPPVAQKNHLVSPEFNRNFVLPSTVQPMVSSHSPLFGLIDNAHPRKDAYLFRSTIDSDRNISSIYRSSHSPLKSLGKKTGKEYTLKHSQGPDIIPKFKGNIVP</sequence>
<evidence type="ECO:0000256" key="3">
    <source>
        <dbReference type="ARBA" id="ARBA00022559"/>
    </source>
</evidence>
<dbReference type="GO" id="GO:0006979">
    <property type="term" value="P:response to oxidative stress"/>
    <property type="evidence" value="ECO:0007669"/>
    <property type="project" value="InterPro"/>
</dbReference>
<feature type="chain" id="PRO_5041891703" description="Chorion peroxidase" evidence="7">
    <location>
        <begin position="21"/>
        <end position="1230"/>
    </location>
</feature>
<keyword evidence="2" id="KW-0964">Secreted</keyword>
<dbReference type="EMBL" id="JAVRJZ010000021">
    <property type="protein sequence ID" value="KAK2704688.1"/>
    <property type="molecule type" value="Genomic_DNA"/>
</dbReference>